<evidence type="ECO:0000313" key="3">
    <source>
        <dbReference type="EMBL" id="EIW87394.1"/>
    </source>
</evidence>
<feature type="transmembrane region" description="Helical" evidence="2">
    <location>
        <begin position="559"/>
        <end position="581"/>
    </location>
</feature>
<proteinExistence type="predicted"/>
<keyword evidence="2" id="KW-0472">Membrane</keyword>
<feature type="compositionally biased region" description="Polar residues" evidence="1">
    <location>
        <begin position="1"/>
        <end position="35"/>
    </location>
</feature>
<evidence type="ECO:0000256" key="1">
    <source>
        <dbReference type="SAM" id="MobiDB-lite"/>
    </source>
</evidence>
<feature type="transmembrane region" description="Helical" evidence="2">
    <location>
        <begin position="593"/>
        <end position="611"/>
    </location>
</feature>
<dbReference type="KEGG" id="cput:CONPUDRAFT_161939"/>
<sequence length="696" mass="76485">MPSPQSGSAASLLPNNSQTPAPYNVSSNASATNLGQPGPALSLHSTNSQRMGSVHLTVPPGSRSQTPANQAPWKVVPVLASDVMNKRYDRVHHAKKSRKEFEIEAGHRSFKDDSKEGWTNCVHPEGALYFVRIEDSCRRVRSIFTNADVRSAKTKVDVCSELEKAIKLIFERANTNNVQVDAAFELVLDLDSKKQTVGYYFAVQHDRCLVWVEPFKDAEFQIAEHIRGVEKKGHISTHIWLLSNDLSNAQQKSTQWKPNIGKGPIRCRSMQLTNALNRAHCEAYPHDRTLTTEMLDELTDMVLHSIAERVTSDTSLAPYDSDELAKIQGILDSMKDRVDKKSPHAVCTVARFMRMFARSRFYNFCGQPEARLDADASVYRPPKRSKDNAHPPRSALFYLTTVSMFGMPPSQLNRLEAVWVDRSINTARWKEYLQNSYDEFTGFALYSTVMLAVDVSYLAVPGVEGPGPGSENAATVFTYVSIIAVVGSMTLSLLLSADARRRKVQSAETAAVLLSTVSDSLFGIESLAIMYSLPFALLMWGMVGFLGGLCARIFPGAELYTIIVSAVALGVLGLAVWIPLYTWWRVENGTPKVFQLIGDAFSALLLVLKYWRFRRKPRGNGRGRGQADPEQGRAVARQGQGSGQCQPAQGGSHELGLQQSQTQPQASGSQGQSGSAATVSTPVTQPQTQVTAQGAP</sequence>
<name>A0A5M3N8F7_CONPW</name>
<feature type="transmembrane region" description="Helical" evidence="2">
    <location>
        <begin position="476"/>
        <end position="497"/>
    </location>
</feature>
<dbReference type="RefSeq" id="XP_007763896.1">
    <property type="nucleotide sequence ID" value="XM_007765706.1"/>
</dbReference>
<protein>
    <submittedName>
        <fullName evidence="3">Uncharacterized protein</fullName>
    </submittedName>
</protein>
<comment type="caution">
    <text evidence="3">The sequence shown here is derived from an EMBL/GenBank/DDBJ whole genome shotgun (WGS) entry which is preliminary data.</text>
</comment>
<reference evidence="4" key="1">
    <citation type="journal article" date="2012" name="Science">
        <title>The Paleozoic origin of enzymatic lignin decomposition reconstructed from 31 fungal genomes.</title>
        <authorList>
            <person name="Floudas D."/>
            <person name="Binder M."/>
            <person name="Riley R."/>
            <person name="Barry K."/>
            <person name="Blanchette R.A."/>
            <person name="Henrissat B."/>
            <person name="Martinez A.T."/>
            <person name="Otillar R."/>
            <person name="Spatafora J.W."/>
            <person name="Yadav J.S."/>
            <person name="Aerts A."/>
            <person name="Benoit I."/>
            <person name="Boyd A."/>
            <person name="Carlson A."/>
            <person name="Copeland A."/>
            <person name="Coutinho P.M."/>
            <person name="de Vries R.P."/>
            <person name="Ferreira P."/>
            <person name="Findley K."/>
            <person name="Foster B."/>
            <person name="Gaskell J."/>
            <person name="Glotzer D."/>
            <person name="Gorecki P."/>
            <person name="Heitman J."/>
            <person name="Hesse C."/>
            <person name="Hori C."/>
            <person name="Igarashi K."/>
            <person name="Jurgens J.A."/>
            <person name="Kallen N."/>
            <person name="Kersten P."/>
            <person name="Kohler A."/>
            <person name="Kuees U."/>
            <person name="Kumar T.K.A."/>
            <person name="Kuo A."/>
            <person name="LaButti K."/>
            <person name="Larrondo L.F."/>
            <person name="Lindquist E."/>
            <person name="Ling A."/>
            <person name="Lombard V."/>
            <person name="Lucas S."/>
            <person name="Lundell T."/>
            <person name="Martin R."/>
            <person name="McLaughlin D.J."/>
            <person name="Morgenstern I."/>
            <person name="Morin E."/>
            <person name="Murat C."/>
            <person name="Nagy L.G."/>
            <person name="Nolan M."/>
            <person name="Ohm R.A."/>
            <person name="Patyshakuliyeva A."/>
            <person name="Rokas A."/>
            <person name="Ruiz-Duenas F.J."/>
            <person name="Sabat G."/>
            <person name="Salamov A."/>
            <person name="Samejima M."/>
            <person name="Schmutz J."/>
            <person name="Slot J.C."/>
            <person name="St John F."/>
            <person name="Stenlid J."/>
            <person name="Sun H."/>
            <person name="Sun S."/>
            <person name="Syed K."/>
            <person name="Tsang A."/>
            <person name="Wiebenga A."/>
            <person name="Young D."/>
            <person name="Pisabarro A."/>
            <person name="Eastwood D.C."/>
            <person name="Martin F."/>
            <person name="Cullen D."/>
            <person name="Grigoriev I.V."/>
            <person name="Hibbett D.S."/>
        </authorList>
    </citation>
    <scope>NUCLEOTIDE SEQUENCE [LARGE SCALE GENOMIC DNA]</scope>
    <source>
        <strain evidence="4">RWD-64-598 SS2</strain>
    </source>
</reference>
<feature type="region of interest" description="Disordered" evidence="1">
    <location>
        <begin position="618"/>
        <end position="696"/>
    </location>
</feature>
<keyword evidence="2" id="KW-1133">Transmembrane helix</keyword>
<dbReference type="Proteomes" id="UP000053558">
    <property type="component" value="Unassembled WGS sequence"/>
</dbReference>
<gene>
    <name evidence="3" type="ORF">CONPUDRAFT_161939</name>
</gene>
<organism evidence="3 4">
    <name type="scientific">Coniophora puteana (strain RWD-64-598)</name>
    <name type="common">Brown rot fungus</name>
    <dbReference type="NCBI Taxonomy" id="741705"/>
    <lineage>
        <taxon>Eukaryota</taxon>
        <taxon>Fungi</taxon>
        <taxon>Dikarya</taxon>
        <taxon>Basidiomycota</taxon>
        <taxon>Agaricomycotina</taxon>
        <taxon>Agaricomycetes</taxon>
        <taxon>Agaricomycetidae</taxon>
        <taxon>Boletales</taxon>
        <taxon>Coniophorineae</taxon>
        <taxon>Coniophoraceae</taxon>
        <taxon>Coniophora</taxon>
    </lineage>
</organism>
<feature type="transmembrane region" description="Helical" evidence="2">
    <location>
        <begin position="509"/>
        <end position="531"/>
    </location>
</feature>
<evidence type="ECO:0000256" key="2">
    <source>
        <dbReference type="SAM" id="Phobius"/>
    </source>
</evidence>
<dbReference type="AlphaFoldDB" id="A0A5M3N8F7"/>
<feature type="compositionally biased region" description="Low complexity" evidence="1">
    <location>
        <begin position="658"/>
        <end position="696"/>
    </location>
</feature>
<evidence type="ECO:0000313" key="4">
    <source>
        <dbReference type="Proteomes" id="UP000053558"/>
    </source>
</evidence>
<keyword evidence="2" id="KW-0812">Transmembrane</keyword>
<dbReference type="EMBL" id="JH711573">
    <property type="protein sequence ID" value="EIW87394.1"/>
    <property type="molecule type" value="Genomic_DNA"/>
</dbReference>
<feature type="transmembrane region" description="Helical" evidence="2">
    <location>
        <begin position="537"/>
        <end position="554"/>
    </location>
</feature>
<feature type="region of interest" description="Disordered" evidence="1">
    <location>
        <begin position="1"/>
        <end position="46"/>
    </location>
</feature>
<dbReference type="GeneID" id="19204625"/>
<keyword evidence="4" id="KW-1185">Reference proteome</keyword>
<accession>A0A5M3N8F7</accession>